<evidence type="ECO:0000313" key="1">
    <source>
        <dbReference type="EMBL" id="KAJ1899885.1"/>
    </source>
</evidence>
<accession>A0ACC1IS74</accession>
<reference evidence="1" key="1">
    <citation type="submission" date="2022-07" db="EMBL/GenBank/DDBJ databases">
        <title>Phylogenomic reconstructions and comparative analyses of Kickxellomycotina fungi.</title>
        <authorList>
            <person name="Reynolds N.K."/>
            <person name="Stajich J.E."/>
            <person name="Barry K."/>
            <person name="Grigoriev I.V."/>
            <person name="Crous P."/>
            <person name="Smith M.E."/>
        </authorList>
    </citation>
    <scope>NUCLEOTIDE SEQUENCE</scope>
    <source>
        <strain evidence="1">Benny 63K</strain>
    </source>
</reference>
<dbReference type="Proteomes" id="UP001150581">
    <property type="component" value="Unassembled WGS sequence"/>
</dbReference>
<keyword evidence="2" id="KW-1185">Reference proteome</keyword>
<dbReference type="EMBL" id="JANBPG010000118">
    <property type="protein sequence ID" value="KAJ1899885.1"/>
    <property type="molecule type" value="Genomic_DNA"/>
</dbReference>
<comment type="caution">
    <text evidence="1">The sequence shown here is derived from an EMBL/GenBank/DDBJ whole genome shotgun (WGS) entry which is preliminary data.</text>
</comment>
<organism evidence="1 2">
    <name type="scientific">Kickxella alabastrina</name>
    <dbReference type="NCBI Taxonomy" id="61397"/>
    <lineage>
        <taxon>Eukaryota</taxon>
        <taxon>Fungi</taxon>
        <taxon>Fungi incertae sedis</taxon>
        <taxon>Zoopagomycota</taxon>
        <taxon>Kickxellomycotina</taxon>
        <taxon>Kickxellomycetes</taxon>
        <taxon>Kickxellales</taxon>
        <taxon>Kickxellaceae</taxon>
        <taxon>Kickxella</taxon>
    </lineage>
</organism>
<protein>
    <submittedName>
        <fullName evidence="1">Uncharacterized protein</fullName>
    </submittedName>
</protein>
<sequence>MRLYIYYQIFDKLKPITYRVYLYGTITYIAIIAVYSIPTTILQHQLAVEYDYTYRVCRYGVVFTEMAFTLAWIGCISVLVLAFLARHINTSFNEYRKILLICLLCILTLVYQTVVHNVFRKYIIARWARLTTVLIEYLSSQASLFILLGTPAYNCLFHREKYREKWFAKMRADNLVSKYGFDVDTPYTGASDLQVSETTAV</sequence>
<proteinExistence type="predicted"/>
<evidence type="ECO:0000313" key="2">
    <source>
        <dbReference type="Proteomes" id="UP001150581"/>
    </source>
</evidence>
<gene>
    <name evidence="1" type="ORF">LPJ66_001828</name>
</gene>
<name>A0ACC1IS74_9FUNG</name>